<dbReference type="SUPFAM" id="SSF50891">
    <property type="entry name" value="Cyclophilin-like"/>
    <property type="match status" value="1"/>
</dbReference>
<dbReference type="Proteomes" id="UP000321750">
    <property type="component" value="Unassembled WGS sequence"/>
</dbReference>
<feature type="domain" description="Carboxyltransferase" evidence="4">
    <location>
        <begin position="26"/>
        <end position="303"/>
    </location>
</feature>
<dbReference type="GO" id="GO:0005524">
    <property type="term" value="F:ATP binding"/>
    <property type="evidence" value="ECO:0007669"/>
    <property type="project" value="UniProtKB-KW"/>
</dbReference>
<gene>
    <name evidence="5" type="ORF">MGN01_06500</name>
</gene>
<protein>
    <submittedName>
        <fullName evidence="5">Allophanate hydrolase</fullName>
    </submittedName>
</protein>
<name>A0A512JFT5_9HYPH</name>
<dbReference type="PANTHER" id="PTHR43309">
    <property type="entry name" value="5-OXOPROLINASE SUBUNIT C"/>
    <property type="match status" value="1"/>
</dbReference>
<dbReference type="Gene3D" id="2.40.100.10">
    <property type="entry name" value="Cyclophilin-like"/>
    <property type="match status" value="1"/>
</dbReference>
<evidence type="ECO:0000256" key="3">
    <source>
        <dbReference type="ARBA" id="ARBA00022840"/>
    </source>
</evidence>
<comment type="caution">
    <text evidence="5">The sequence shown here is derived from an EMBL/GenBank/DDBJ whole genome shotgun (WGS) entry which is preliminary data.</text>
</comment>
<dbReference type="InterPro" id="IPR052708">
    <property type="entry name" value="PxpC"/>
</dbReference>
<keyword evidence="2 5" id="KW-0378">Hydrolase</keyword>
<dbReference type="NCBIfam" id="TIGR00724">
    <property type="entry name" value="urea_amlyse_rel"/>
    <property type="match status" value="1"/>
</dbReference>
<dbReference type="AlphaFoldDB" id="A0A512JFT5"/>
<dbReference type="RefSeq" id="WP_147045126.1">
    <property type="nucleotide sequence ID" value="NZ_BJZV01000002.1"/>
</dbReference>
<evidence type="ECO:0000259" key="4">
    <source>
        <dbReference type="SMART" id="SM00797"/>
    </source>
</evidence>
<dbReference type="PANTHER" id="PTHR43309:SF5">
    <property type="entry name" value="5-OXOPROLINASE SUBUNIT C"/>
    <property type="match status" value="1"/>
</dbReference>
<evidence type="ECO:0000256" key="1">
    <source>
        <dbReference type="ARBA" id="ARBA00022741"/>
    </source>
</evidence>
<organism evidence="5 6">
    <name type="scientific">Methylobacterium gnaphalii</name>
    <dbReference type="NCBI Taxonomy" id="1010610"/>
    <lineage>
        <taxon>Bacteria</taxon>
        <taxon>Pseudomonadati</taxon>
        <taxon>Pseudomonadota</taxon>
        <taxon>Alphaproteobacteria</taxon>
        <taxon>Hyphomicrobiales</taxon>
        <taxon>Methylobacteriaceae</taxon>
        <taxon>Methylobacterium</taxon>
    </lineage>
</organism>
<accession>A0A512JFT5</accession>
<dbReference type="EMBL" id="BJZV01000002">
    <property type="protein sequence ID" value="GEP08805.1"/>
    <property type="molecule type" value="Genomic_DNA"/>
</dbReference>
<sequence>MSVTLVVLECGAATTVQDGGRRGYLRFGLSSSGPMDRLAHAAANALVGNAIDAPAIEFGLSGGRFRVEGGSVRLALAGARCPITLDGEQIGHHRSVVLREGAQLRIDRPRDGVFTTLALAGGIVLPPSMGSVSLHRRAALGGLNGRPLREGDRLALAPPPVSGEADHMLDPVAIDRDQPIRVVLGPQEGRFTASGIETLLGSIFTVSTQADRMGYQLDGPRIKHGKMGADIVSDGTVAGSIQVPGSGRPIVLLADRQTTGGYPKIATVVSADLRRLAQRQPGNPVRFASVPLEEAVRLARERAVEIAALPALRAPLLDAADRLRLANLAGNAVDAFSFEE</sequence>
<evidence type="ECO:0000313" key="5">
    <source>
        <dbReference type="EMBL" id="GEP08805.1"/>
    </source>
</evidence>
<dbReference type="Pfam" id="PF02626">
    <property type="entry name" value="CT_A_B"/>
    <property type="match status" value="1"/>
</dbReference>
<keyword evidence="1" id="KW-0547">Nucleotide-binding</keyword>
<dbReference type="OrthoDB" id="9768696at2"/>
<evidence type="ECO:0000313" key="6">
    <source>
        <dbReference type="Proteomes" id="UP000321750"/>
    </source>
</evidence>
<reference evidence="5 6" key="1">
    <citation type="submission" date="2019-07" db="EMBL/GenBank/DDBJ databases">
        <title>Whole genome shotgun sequence of Methylobacterium gnaphalii NBRC 107716.</title>
        <authorList>
            <person name="Hosoyama A."/>
            <person name="Uohara A."/>
            <person name="Ohji S."/>
            <person name="Ichikawa N."/>
        </authorList>
    </citation>
    <scope>NUCLEOTIDE SEQUENCE [LARGE SCALE GENOMIC DNA]</scope>
    <source>
        <strain evidence="5 6">NBRC 107716</strain>
    </source>
</reference>
<keyword evidence="6" id="KW-1185">Reference proteome</keyword>
<evidence type="ECO:0000256" key="2">
    <source>
        <dbReference type="ARBA" id="ARBA00022801"/>
    </source>
</evidence>
<dbReference type="InterPro" id="IPR003778">
    <property type="entry name" value="CT_A_B"/>
</dbReference>
<dbReference type="InterPro" id="IPR029000">
    <property type="entry name" value="Cyclophilin-like_dom_sf"/>
</dbReference>
<dbReference type="GO" id="GO:0016787">
    <property type="term" value="F:hydrolase activity"/>
    <property type="evidence" value="ECO:0007669"/>
    <property type="project" value="UniProtKB-KW"/>
</dbReference>
<dbReference type="SMART" id="SM00797">
    <property type="entry name" value="AHS2"/>
    <property type="match status" value="1"/>
</dbReference>
<keyword evidence="3" id="KW-0067">ATP-binding</keyword>
<proteinExistence type="predicted"/>